<organism evidence="1 2">
    <name type="scientific">Dictyobacter alpinus</name>
    <dbReference type="NCBI Taxonomy" id="2014873"/>
    <lineage>
        <taxon>Bacteria</taxon>
        <taxon>Bacillati</taxon>
        <taxon>Chloroflexota</taxon>
        <taxon>Ktedonobacteria</taxon>
        <taxon>Ktedonobacterales</taxon>
        <taxon>Dictyobacteraceae</taxon>
        <taxon>Dictyobacter</taxon>
    </lineage>
</organism>
<gene>
    <name evidence="1" type="ORF">KDA_34170</name>
</gene>
<keyword evidence="2" id="KW-1185">Reference proteome</keyword>
<dbReference type="EMBL" id="BIFT01000001">
    <property type="protein sequence ID" value="GCE27933.1"/>
    <property type="molecule type" value="Genomic_DNA"/>
</dbReference>
<protein>
    <submittedName>
        <fullName evidence="1">Uncharacterized protein</fullName>
    </submittedName>
</protein>
<evidence type="ECO:0000313" key="1">
    <source>
        <dbReference type="EMBL" id="GCE27933.1"/>
    </source>
</evidence>
<dbReference type="AlphaFoldDB" id="A0A402B951"/>
<evidence type="ECO:0000313" key="2">
    <source>
        <dbReference type="Proteomes" id="UP000287171"/>
    </source>
</evidence>
<accession>A0A402B951</accession>
<name>A0A402B951_9CHLR</name>
<proteinExistence type="predicted"/>
<comment type="caution">
    <text evidence="1">The sequence shown here is derived from an EMBL/GenBank/DDBJ whole genome shotgun (WGS) entry which is preliminary data.</text>
</comment>
<sequence>MDTNPGGWTSKKDLIILREYGQVVGIWLVYGIGHCDGGKFCLLDAHNRVFFDTAGG</sequence>
<dbReference type="Proteomes" id="UP000287171">
    <property type="component" value="Unassembled WGS sequence"/>
</dbReference>
<reference evidence="2" key="1">
    <citation type="submission" date="2018-12" db="EMBL/GenBank/DDBJ databases">
        <title>Tengunoibacter tsumagoiensis gen. nov., sp. nov., Dictyobacter kobayashii sp. nov., D. alpinus sp. nov., and D. joshuensis sp. nov. and description of Dictyobacteraceae fam. nov. within the order Ktedonobacterales isolated from Tengu-no-mugimeshi.</title>
        <authorList>
            <person name="Wang C.M."/>
            <person name="Zheng Y."/>
            <person name="Sakai Y."/>
            <person name="Toyoda A."/>
            <person name="Minakuchi Y."/>
            <person name="Abe K."/>
            <person name="Yokota A."/>
            <person name="Yabe S."/>
        </authorList>
    </citation>
    <scope>NUCLEOTIDE SEQUENCE [LARGE SCALE GENOMIC DNA]</scope>
    <source>
        <strain evidence="2">Uno16</strain>
    </source>
</reference>